<dbReference type="EMBL" id="BAABET010000023">
    <property type="protein sequence ID" value="GAA4340985.1"/>
    <property type="molecule type" value="Genomic_DNA"/>
</dbReference>
<dbReference type="Proteomes" id="UP001501115">
    <property type="component" value="Unassembled WGS sequence"/>
</dbReference>
<dbReference type="InterPro" id="IPR010071">
    <property type="entry name" value="AA_adenyl_dom"/>
</dbReference>
<dbReference type="InterPro" id="IPR000873">
    <property type="entry name" value="AMP-dep_synth/lig_dom"/>
</dbReference>
<gene>
    <name evidence="3" type="ORF">GCM10023086_76990</name>
</gene>
<dbReference type="Gene3D" id="3.40.50.12780">
    <property type="entry name" value="N-terminal domain of ligase-like"/>
    <property type="match status" value="1"/>
</dbReference>
<dbReference type="Pfam" id="PF00501">
    <property type="entry name" value="AMP-binding"/>
    <property type="match status" value="1"/>
</dbReference>
<name>A0ABP8HLI2_9ACTN</name>
<dbReference type="GO" id="GO:0016874">
    <property type="term" value="F:ligase activity"/>
    <property type="evidence" value="ECO:0007669"/>
    <property type="project" value="UniProtKB-KW"/>
</dbReference>
<sequence length="504" mass="53298">MLHHLVRDSAVKHPDRPAVVAADGTLDYAGLDRRADAFARRLRDLGVGRGDRVVVWSGKSADVVAAMQGVLRLGAAYVPADDSAPAERVALVARDCAAGVVLTAADRVPELSALLPGVRCAGLAEAGAGGGGATDEPGRFEAAVEPDESGPFMAAVEPDDLAYILYTSGSTGTPKGVCISHRNALAFSGWVVDLLAPGPEDRFANHAPLTFDLSVLDLYAAFTVGAAVHLVPSELAYAPEQLVAFLYERRITVWYSVPSALTLMMRSGGLLERPAPDGLRAVLFAGEPFPIGQVRRLAAWTPARLLNLYGPTETNVCTYHEVTPADLERGRPVPIGRAASGDRVWARAADGSVCGPGEEGELLVAGPTVMLGYWGGAPQRGAYATGDIVRLRTDGSFDYVGRRDHMVKVRGHRVELGDVEAALTSHPDVAEAAVVVTGHGVDARLAAFVVPGPGRRPGPLTLRGHCAKRLPRYMLADVLRLLPELPRTRNGKVDRAALAARLEP</sequence>
<dbReference type="PROSITE" id="PS00455">
    <property type="entry name" value="AMP_BINDING"/>
    <property type="match status" value="1"/>
</dbReference>
<keyword evidence="4" id="KW-1185">Reference proteome</keyword>
<dbReference type="InterPro" id="IPR020459">
    <property type="entry name" value="AMP-binding"/>
</dbReference>
<evidence type="ECO:0000313" key="3">
    <source>
        <dbReference type="EMBL" id="GAA4340985.1"/>
    </source>
</evidence>
<accession>A0ABP8HLI2</accession>
<dbReference type="InterPro" id="IPR045851">
    <property type="entry name" value="AMP-bd_C_sf"/>
</dbReference>
<evidence type="ECO:0000313" key="4">
    <source>
        <dbReference type="Proteomes" id="UP001501115"/>
    </source>
</evidence>
<dbReference type="PANTHER" id="PTHR45527:SF1">
    <property type="entry name" value="FATTY ACID SYNTHASE"/>
    <property type="match status" value="1"/>
</dbReference>
<dbReference type="RefSeq" id="WP_345666379.1">
    <property type="nucleotide sequence ID" value="NZ_BAABET010000023.1"/>
</dbReference>
<dbReference type="InterPro" id="IPR042099">
    <property type="entry name" value="ANL_N_sf"/>
</dbReference>
<feature type="domain" description="AMP-dependent synthetase/ligase" evidence="1">
    <location>
        <begin position="7"/>
        <end position="374"/>
    </location>
</feature>
<proteinExistence type="predicted"/>
<protein>
    <submittedName>
        <fullName evidence="3">D-alanine--poly(Phosphoribitol) ligase</fullName>
    </submittedName>
</protein>
<dbReference type="Pfam" id="PF13193">
    <property type="entry name" value="AMP-binding_C"/>
    <property type="match status" value="1"/>
</dbReference>
<reference evidence="4" key="1">
    <citation type="journal article" date="2019" name="Int. J. Syst. Evol. Microbiol.">
        <title>The Global Catalogue of Microorganisms (GCM) 10K type strain sequencing project: providing services to taxonomists for standard genome sequencing and annotation.</title>
        <authorList>
            <consortium name="The Broad Institute Genomics Platform"/>
            <consortium name="The Broad Institute Genome Sequencing Center for Infectious Disease"/>
            <person name="Wu L."/>
            <person name="Ma J."/>
        </authorList>
    </citation>
    <scope>NUCLEOTIDE SEQUENCE [LARGE SCALE GENOMIC DNA]</scope>
    <source>
        <strain evidence="4">JCM 31290</strain>
    </source>
</reference>
<dbReference type="NCBIfam" id="TIGR01733">
    <property type="entry name" value="AA-adenyl-dom"/>
    <property type="match status" value="1"/>
</dbReference>
<organism evidence="3 4">
    <name type="scientific">Streptomyces venetus</name>
    <dbReference type="NCBI Taxonomy" id="1701086"/>
    <lineage>
        <taxon>Bacteria</taxon>
        <taxon>Bacillati</taxon>
        <taxon>Actinomycetota</taxon>
        <taxon>Actinomycetes</taxon>
        <taxon>Kitasatosporales</taxon>
        <taxon>Streptomycetaceae</taxon>
        <taxon>Streptomyces</taxon>
    </lineage>
</organism>
<evidence type="ECO:0000259" key="1">
    <source>
        <dbReference type="Pfam" id="PF00501"/>
    </source>
</evidence>
<dbReference type="PRINTS" id="PR00154">
    <property type="entry name" value="AMPBINDING"/>
</dbReference>
<feature type="domain" description="AMP-binding enzyme C-terminal" evidence="2">
    <location>
        <begin position="419"/>
        <end position="492"/>
    </location>
</feature>
<dbReference type="InterPro" id="IPR025110">
    <property type="entry name" value="AMP-bd_C"/>
</dbReference>
<dbReference type="Gene3D" id="3.30.300.30">
    <property type="match status" value="1"/>
</dbReference>
<dbReference type="PANTHER" id="PTHR45527">
    <property type="entry name" value="NONRIBOSOMAL PEPTIDE SYNTHETASE"/>
    <property type="match status" value="1"/>
</dbReference>
<evidence type="ECO:0000259" key="2">
    <source>
        <dbReference type="Pfam" id="PF13193"/>
    </source>
</evidence>
<comment type="caution">
    <text evidence="3">The sequence shown here is derived from an EMBL/GenBank/DDBJ whole genome shotgun (WGS) entry which is preliminary data.</text>
</comment>
<dbReference type="SUPFAM" id="SSF56801">
    <property type="entry name" value="Acetyl-CoA synthetase-like"/>
    <property type="match status" value="1"/>
</dbReference>
<keyword evidence="3" id="KW-0436">Ligase</keyword>
<dbReference type="InterPro" id="IPR020845">
    <property type="entry name" value="AMP-binding_CS"/>
</dbReference>